<dbReference type="InterPro" id="IPR011008">
    <property type="entry name" value="Dimeric_a/b-barrel"/>
</dbReference>
<dbReference type="SUPFAM" id="SSF54909">
    <property type="entry name" value="Dimeric alpha+beta barrel"/>
    <property type="match status" value="1"/>
</dbReference>
<accession>X0TYR7</accession>
<gene>
    <name evidence="1" type="ORF">S01H1_14088</name>
</gene>
<sequence>MRKFLICLLILSVSTVTAFFLFNFEEKVVSANEEELVTATIFAVYNLKENQRTEEFDNYLIKTKIPGVRGAPWCTDFKTWKIDKVLGPAVSEPEGELPAEPPYLYVAKIEVSDLDAMVSFLGTDAGKEFVKSWSVYIDPTAIFTIGHEI</sequence>
<dbReference type="AlphaFoldDB" id="X0TYR7"/>
<dbReference type="EMBL" id="BARS01007309">
    <property type="protein sequence ID" value="GAF81300.1"/>
    <property type="molecule type" value="Genomic_DNA"/>
</dbReference>
<dbReference type="Gene3D" id="3.30.70.100">
    <property type="match status" value="1"/>
</dbReference>
<protein>
    <submittedName>
        <fullName evidence="1">Uncharacterized protein</fullName>
    </submittedName>
</protein>
<organism evidence="1">
    <name type="scientific">marine sediment metagenome</name>
    <dbReference type="NCBI Taxonomy" id="412755"/>
    <lineage>
        <taxon>unclassified sequences</taxon>
        <taxon>metagenomes</taxon>
        <taxon>ecological metagenomes</taxon>
    </lineage>
</organism>
<proteinExistence type="predicted"/>
<evidence type="ECO:0000313" key="1">
    <source>
        <dbReference type="EMBL" id="GAF81300.1"/>
    </source>
</evidence>
<reference evidence="1" key="1">
    <citation type="journal article" date="2014" name="Front. Microbiol.">
        <title>High frequency of phylogenetically diverse reductive dehalogenase-homologous genes in deep subseafloor sedimentary metagenomes.</title>
        <authorList>
            <person name="Kawai M."/>
            <person name="Futagami T."/>
            <person name="Toyoda A."/>
            <person name="Takaki Y."/>
            <person name="Nishi S."/>
            <person name="Hori S."/>
            <person name="Arai W."/>
            <person name="Tsubouchi T."/>
            <person name="Morono Y."/>
            <person name="Uchiyama I."/>
            <person name="Ito T."/>
            <person name="Fujiyama A."/>
            <person name="Inagaki F."/>
            <person name="Takami H."/>
        </authorList>
    </citation>
    <scope>NUCLEOTIDE SEQUENCE</scope>
    <source>
        <strain evidence="1">Expedition CK06-06</strain>
    </source>
</reference>
<comment type="caution">
    <text evidence="1">The sequence shown here is derived from an EMBL/GenBank/DDBJ whole genome shotgun (WGS) entry which is preliminary data.</text>
</comment>
<name>X0TYR7_9ZZZZ</name>